<gene>
    <name evidence="1" type="ORF">DICVIV_03900</name>
</gene>
<organism evidence="1 2">
    <name type="scientific">Dictyocaulus viviparus</name>
    <name type="common">Bovine lungworm</name>
    <dbReference type="NCBI Taxonomy" id="29172"/>
    <lineage>
        <taxon>Eukaryota</taxon>
        <taxon>Metazoa</taxon>
        <taxon>Ecdysozoa</taxon>
        <taxon>Nematoda</taxon>
        <taxon>Chromadorea</taxon>
        <taxon>Rhabditida</taxon>
        <taxon>Rhabditina</taxon>
        <taxon>Rhabditomorpha</taxon>
        <taxon>Strongyloidea</taxon>
        <taxon>Metastrongylidae</taxon>
        <taxon>Dictyocaulus</taxon>
    </lineage>
</organism>
<protein>
    <submittedName>
        <fullName evidence="1">Uncharacterized protein</fullName>
    </submittedName>
</protein>
<dbReference type="Proteomes" id="UP000053766">
    <property type="component" value="Unassembled WGS sequence"/>
</dbReference>
<evidence type="ECO:0000313" key="2">
    <source>
        <dbReference type="Proteomes" id="UP000053766"/>
    </source>
</evidence>
<proteinExistence type="predicted"/>
<reference evidence="1 2" key="1">
    <citation type="submission" date="2013-11" db="EMBL/GenBank/DDBJ databases">
        <title>Draft genome of the bovine lungworm Dictyocaulus viviparus.</title>
        <authorList>
            <person name="Mitreva M."/>
        </authorList>
    </citation>
    <scope>NUCLEOTIDE SEQUENCE [LARGE SCALE GENOMIC DNA]</scope>
    <source>
        <strain evidence="1 2">HannoverDv2000</strain>
    </source>
</reference>
<keyword evidence="2" id="KW-1185">Reference proteome</keyword>
<sequence length="96" mass="10921">MIAAHDFAMRPTDVRLVINAVRKVHVTDSISQIINEDEVAYLYMIMIWTTKFLASKSKVLAHWYCIVYSALVILQMQRAETLEHVQIGASGALSRK</sequence>
<evidence type="ECO:0000313" key="1">
    <source>
        <dbReference type="EMBL" id="KJH49953.1"/>
    </source>
</evidence>
<dbReference type="EMBL" id="KN716219">
    <property type="protein sequence ID" value="KJH49953.1"/>
    <property type="molecule type" value="Genomic_DNA"/>
</dbReference>
<dbReference type="AlphaFoldDB" id="A0A0D8XZ78"/>
<name>A0A0D8XZ78_DICVI</name>
<accession>A0A0D8XZ78</accession>
<reference evidence="2" key="2">
    <citation type="journal article" date="2016" name="Sci. Rep.">
        <title>Dictyocaulus viviparus genome, variome and transcriptome elucidate lungworm biology and support future intervention.</title>
        <authorList>
            <person name="McNulty S.N."/>
            <person name="Strube C."/>
            <person name="Rosa B.A."/>
            <person name="Martin J.C."/>
            <person name="Tyagi R."/>
            <person name="Choi Y.J."/>
            <person name="Wang Q."/>
            <person name="Hallsworth Pepin K."/>
            <person name="Zhang X."/>
            <person name="Ozersky P."/>
            <person name="Wilson R.K."/>
            <person name="Sternberg P.W."/>
            <person name="Gasser R.B."/>
            <person name="Mitreva M."/>
        </authorList>
    </citation>
    <scope>NUCLEOTIDE SEQUENCE [LARGE SCALE GENOMIC DNA]</scope>
    <source>
        <strain evidence="2">HannoverDv2000</strain>
    </source>
</reference>